<gene>
    <name evidence="3" type="ORF">C5Q98_02655</name>
</gene>
<proteinExistence type="predicted"/>
<organism evidence="3 4">
    <name type="scientific">Fastidiosipila sanguinis</name>
    <dbReference type="NCBI Taxonomy" id="236753"/>
    <lineage>
        <taxon>Bacteria</taxon>
        <taxon>Bacillati</taxon>
        <taxon>Bacillota</taxon>
        <taxon>Clostridia</taxon>
        <taxon>Eubacteriales</taxon>
        <taxon>Oscillospiraceae</taxon>
        <taxon>Fastidiosipila</taxon>
    </lineage>
</organism>
<feature type="transmembrane region" description="Helical" evidence="2">
    <location>
        <begin position="239"/>
        <end position="264"/>
    </location>
</feature>
<dbReference type="AlphaFoldDB" id="A0A2S0KMG1"/>
<keyword evidence="1" id="KW-0175">Coiled coil</keyword>
<sequence>MKNQKSFLEEFKSMLFDYKVIYIFIAYIIISLLSSFIIGYKPIKSYYRINDVEYADSVEELKEQYYGMNYQDILKDINNKIVEIKGYEDNDLLEALQKYITLSTELQGLLMSNTQDEQKLNELRTQVEESRKEYFAILNKINEDLPAEKQKEINTLDALTHAVSNQIEDSRSDTCYDLRKEGLLLGIGGYFGKNIHFIAWFNALLLELFLGAIAYFYVRKRKTNSSNNEEQNSHDESKKYILLSFISISLLMAIFMFIKHFIIVNLSLPGEIKNVYLEPLVNSSGNFTIMNQLTLTLVLSILYYIARPVIYAKRVEVISFQKSLIYFIIFNLIMYLFYFNVNNVGFVALTGPATLSTFDKGSITLTLLITITISSYISYISGKRFIDRRKNSKASQN</sequence>
<protein>
    <submittedName>
        <fullName evidence="3">Uncharacterized protein</fullName>
    </submittedName>
</protein>
<dbReference type="KEGG" id="fsa:C5Q98_02655"/>
<dbReference type="RefSeq" id="WP_106012183.1">
    <property type="nucleotide sequence ID" value="NZ_CP027226.1"/>
</dbReference>
<feature type="transmembrane region" description="Helical" evidence="2">
    <location>
        <begin position="20"/>
        <end position="40"/>
    </location>
</feature>
<name>A0A2S0KMG1_9FIRM</name>
<evidence type="ECO:0000313" key="4">
    <source>
        <dbReference type="Proteomes" id="UP000237947"/>
    </source>
</evidence>
<keyword evidence="4" id="KW-1185">Reference proteome</keyword>
<feature type="transmembrane region" description="Helical" evidence="2">
    <location>
        <begin position="197"/>
        <end position="218"/>
    </location>
</feature>
<dbReference type="EMBL" id="CP027226">
    <property type="protein sequence ID" value="AVM42198.1"/>
    <property type="molecule type" value="Genomic_DNA"/>
</dbReference>
<reference evidence="4" key="1">
    <citation type="submission" date="2018-02" db="EMBL/GenBank/DDBJ databases">
        <authorList>
            <person name="Holder M.E."/>
            <person name="Ajami N.J."/>
            <person name="Petrosino J.F."/>
        </authorList>
    </citation>
    <scope>NUCLEOTIDE SEQUENCE [LARGE SCALE GENOMIC DNA]</scope>
    <source>
        <strain evidence="4">CCUG 47711</strain>
    </source>
</reference>
<feature type="transmembrane region" description="Helical" evidence="2">
    <location>
        <begin position="284"/>
        <end position="304"/>
    </location>
</feature>
<feature type="transmembrane region" description="Helical" evidence="2">
    <location>
        <begin position="361"/>
        <end position="380"/>
    </location>
</feature>
<evidence type="ECO:0000256" key="2">
    <source>
        <dbReference type="SAM" id="Phobius"/>
    </source>
</evidence>
<dbReference type="Proteomes" id="UP000237947">
    <property type="component" value="Chromosome"/>
</dbReference>
<accession>A0A2S0KMG1</accession>
<evidence type="ECO:0000256" key="1">
    <source>
        <dbReference type="SAM" id="Coils"/>
    </source>
</evidence>
<feature type="coiled-coil region" evidence="1">
    <location>
        <begin position="113"/>
        <end position="140"/>
    </location>
</feature>
<keyword evidence="2" id="KW-0472">Membrane</keyword>
<evidence type="ECO:0000313" key="3">
    <source>
        <dbReference type="EMBL" id="AVM42198.1"/>
    </source>
</evidence>
<feature type="transmembrane region" description="Helical" evidence="2">
    <location>
        <begin position="324"/>
        <end position="341"/>
    </location>
</feature>
<keyword evidence="2" id="KW-1133">Transmembrane helix</keyword>
<keyword evidence="2" id="KW-0812">Transmembrane</keyword>